<feature type="domain" description="Methyltransferase type 12" evidence="2">
    <location>
        <begin position="133"/>
        <end position="226"/>
    </location>
</feature>
<proteinExistence type="predicted"/>
<gene>
    <name evidence="3" type="ORF">LPB72_15695</name>
</gene>
<accession>A0ABX2U3B2</accession>
<name>A0ABX2U3B2_9BURK</name>
<evidence type="ECO:0000259" key="2">
    <source>
        <dbReference type="Pfam" id="PF08242"/>
    </source>
</evidence>
<dbReference type="EMBL" id="LVWD01000030">
    <property type="protein sequence ID" value="OAD40367.1"/>
    <property type="molecule type" value="Genomic_DNA"/>
</dbReference>
<evidence type="ECO:0000256" key="1">
    <source>
        <dbReference type="SAM" id="Coils"/>
    </source>
</evidence>
<dbReference type="RefSeq" id="WP_082877023.1">
    <property type="nucleotide sequence ID" value="NZ_LVWD01000030.1"/>
</dbReference>
<comment type="caution">
    <text evidence="3">The sequence shown here is derived from an EMBL/GenBank/DDBJ whole genome shotgun (WGS) entry which is preliminary data.</text>
</comment>
<dbReference type="InterPro" id="IPR029063">
    <property type="entry name" value="SAM-dependent_MTases_sf"/>
</dbReference>
<organism evidence="3 4">
    <name type="scientific">Hydrogenophaga crassostreae</name>
    <dbReference type="NCBI Taxonomy" id="1763535"/>
    <lineage>
        <taxon>Bacteria</taxon>
        <taxon>Pseudomonadati</taxon>
        <taxon>Pseudomonadota</taxon>
        <taxon>Betaproteobacteria</taxon>
        <taxon>Burkholderiales</taxon>
        <taxon>Comamonadaceae</taxon>
        <taxon>Hydrogenophaga</taxon>
    </lineage>
</organism>
<sequence length="309" mass="34703">MRKLSELTGRCAELSAKNESQTKSIEALEVKIDDLDQKNEALERLLDKPGLDLTQVRGEIDEAILGMQAAVSFQVPSNIHPEDHIFSFLRQHEKYRNDIEGAYRYYFSTGDESVEKLVALKKQAGMQGTTSLLEFAAGYGCVTRHLKKRPEEFELVACDIHQQAVDFVAKALNAKAVGSVTDPDAFQLDKKYGIVFALSFFSHMPKKTWGRWLAALFRTVDKGGCLIFTTHGLVSQAKMMPHAIVGESGFWFNENSEQADLDTADYGSTITTPKFVREEIAKLEGAVELAHHEAYWWTHQDAWVVKKLG</sequence>
<dbReference type="Proteomes" id="UP000185657">
    <property type="component" value="Unassembled WGS sequence"/>
</dbReference>
<feature type="coiled-coil region" evidence="1">
    <location>
        <begin position="11"/>
        <end position="48"/>
    </location>
</feature>
<keyword evidence="4" id="KW-1185">Reference proteome</keyword>
<keyword evidence="1" id="KW-0175">Coiled coil</keyword>
<protein>
    <recommendedName>
        <fullName evidence="2">Methyltransferase type 12 domain-containing protein</fullName>
    </recommendedName>
</protein>
<dbReference type="InterPro" id="IPR013217">
    <property type="entry name" value="Methyltransf_12"/>
</dbReference>
<reference evidence="3 4" key="1">
    <citation type="submission" date="2016-02" db="EMBL/GenBank/DDBJ databases">
        <title>Draft genome sequence of Hydrogenophaga sp. LPB0072.</title>
        <authorList>
            <person name="Shin S.-K."/>
            <person name="Yi H."/>
        </authorList>
    </citation>
    <scope>NUCLEOTIDE SEQUENCE [LARGE SCALE GENOMIC DNA]</scope>
    <source>
        <strain evidence="3 4">LPB0072</strain>
    </source>
</reference>
<dbReference type="Gene3D" id="3.40.50.150">
    <property type="entry name" value="Vaccinia Virus protein VP39"/>
    <property type="match status" value="1"/>
</dbReference>
<dbReference type="SUPFAM" id="SSF53335">
    <property type="entry name" value="S-adenosyl-L-methionine-dependent methyltransferases"/>
    <property type="match status" value="1"/>
</dbReference>
<dbReference type="Pfam" id="PF08242">
    <property type="entry name" value="Methyltransf_12"/>
    <property type="match status" value="1"/>
</dbReference>
<evidence type="ECO:0000313" key="4">
    <source>
        <dbReference type="Proteomes" id="UP000185657"/>
    </source>
</evidence>
<evidence type="ECO:0000313" key="3">
    <source>
        <dbReference type="EMBL" id="OAD40367.1"/>
    </source>
</evidence>